<dbReference type="SUPFAM" id="SSF53474">
    <property type="entry name" value="alpha/beta-Hydrolases"/>
    <property type="match status" value="1"/>
</dbReference>
<organism evidence="2 3">
    <name type="scientific">Clostridium omnivorum</name>
    <dbReference type="NCBI Taxonomy" id="1604902"/>
    <lineage>
        <taxon>Bacteria</taxon>
        <taxon>Bacillati</taxon>
        <taxon>Bacillota</taxon>
        <taxon>Clostridia</taxon>
        <taxon>Eubacteriales</taxon>
        <taxon>Clostridiaceae</taxon>
        <taxon>Clostridium</taxon>
    </lineage>
</organism>
<comment type="caution">
    <text evidence="2">The sequence shown here is derived from an EMBL/GenBank/DDBJ whole genome shotgun (WGS) entry which is preliminary data.</text>
</comment>
<gene>
    <name evidence="2" type="ORF">bsdE14_02400</name>
</gene>
<proteinExistence type="predicted"/>
<feature type="domain" description="AB hydrolase-1" evidence="1">
    <location>
        <begin position="46"/>
        <end position="278"/>
    </location>
</feature>
<evidence type="ECO:0000313" key="3">
    <source>
        <dbReference type="Proteomes" id="UP001208567"/>
    </source>
</evidence>
<dbReference type="PRINTS" id="PR00111">
    <property type="entry name" value="ABHYDROLASE"/>
</dbReference>
<sequence>MKLKIYRSKNDRIISNIQNDVFKGYYKYIYINGLKTYVIEKGEGIPIILIHGLSACVYTWRKIFYPLSKRFHVYAYDLRGCGCSEKLRYNYSIDSFTEDLREFMDYFKIDRAILIGNSLGGEIGLNMTIKYPDRVNKLILIDTAGYKMNLKKTNSLVKLARISLMPQLINIFTSKVLVACAARFLLDNHKVINDEFINAYYCGFRTKRGVYGFVSLIRNLSYNELYFEKIKEIEKPTLIIWGENDRLISSKDAYKIAKEIRNSSLVIFPNCGHGAQEEYSKKLINEINKFILST</sequence>
<dbReference type="EMBL" id="BRXR01000001">
    <property type="protein sequence ID" value="GLC28830.1"/>
    <property type="molecule type" value="Genomic_DNA"/>
</dbReference>
<keyword evidence="2" id="KW-0378">Hydrolase</keyword>
<dbReference type="GO" id="GO:0016787">
    <property type="term" value="F:hydrolase activity"/>
    <property type="evidence" value="ECO:0007669"/>
    <property type="project" value="UniProtKB-KW"/>
</dbReference>
<dbReference type="Pfam" id="PF00561">
    <property type="entry name" value="Abhydrolase_1"/>
    <property type="match status" value="1"/>
</dbReference>
<dbReference type="PANTHER" id="PTHR43798">
    <property type="entry name" value="MONOACYLGLYCEROL LIPASE"/>
    <property type="match status" value="1"/>
</dbReference>
<dbReference type="InterPro" id="IPR029058">
    <property type="entry name" value="AB_hydrolase_fold"/>
</dbReference>
<name>A0ABQ5N0U8_9CLOT</name>
<dbReference type="InterPro" id="IPR050266">
    <property type="entry name" value="AB_hydrolase_sf"/>
</dbReference>
<dbReference type="Gene3D" id="3.40.50.1820">
    <property type="entry name" value="alpha/beta hydrolase"/>
    <property type="match status" value="1"/>
</dbReference>
<protein>
    <submittedName>
        <fullName evidence="2">Hydrolase</fullName>
    </submittedName>
</protein>
<dbReference type="InterPro" id="IPR000073">
    <property type="entry name" value="AB_hydrolase_1"/>
</dbReference>
<evidence type="ECO:0000313" key="2">
    <source>
        <dbReference type="EMBL" id="GLC28830.1"/>
    </source>
</evidence>
<dbReference type="Proteomes" id="UP001208567">
    <property type="component" value="Unassembled WGS sequence"/>
</dbReference>
<accession>A0ABQ5N0U8</accession>
<evidence type="ECO:0000259" key="1">
    <source>
        <dbReference type="Pfam" id="PF00561"/>
    </source>
</evidence>
<dbReference type="RefSeq" id="WP_264848102.1">
    <property type="nucleotide sequence ID" value="NZ_BRXR01000001.1"/>
</dbReference>
<keyword evidence="3" id="KW-1185">Reference proteome</keyword>
<reference evidence="2 3" key="1">
    <citation type="journal article" date="2024" name="Int. J. Syst. Evol. Microbiol.">
        <title>Clostridium omnivorum sp. nov., isolated from anoxic soil under the treatment of reductive soil disinfestation.</title>
        <authorList>
            <person name="Ueki A."/>
            <person name="Tonouchi A."/>
            <person name="Kaku N."/>
            <person name="Honma S."/>
            <person name="Ueki K."/>
        </authorList>
    </citation>
    <scope>NUCLEOTIDE SEQUENCE [LARGE SCALE GENOMIC DNA]</scope>
    <source>
        <strain evidence="2 3">E14</strain>
    </source>
</reference>